<dbReference type="SUPFAM" id="SSF51556">
    <property type="entry name" value="Metallo-dependent hydrolases"/>
    <property type="match status" value="1"/>
</dbReference>
<dbReference type="InterPro" id="IPR032466">
    <property type="entry name" value="Metal_Hydrolase"/>
</dbReference>
<dbReference type="GO" id="GO:0016810">
    <property type="term" value="F:hydrolase activity, acting on carbon-nitrogen (but not peptide) bonds"/>
    <property type="evidence" value="ECO:0007669"/>
    <property type="project" value="InterPro"/>
</dbReference>
<evidence type="ECO:0000313" key="3">
    <source>
        <dbReference type="Proteomes" id="UP000241462"/>
    </source>
</evidence>
<name>A0A2T2ZSR9_9PEZI</name>
<dbReference type="STRING" id="2025994.A0A2T2ZSR9"/>
<accession>A0A2T2ZSR9</accession>
<dbReference type="OrthoDB" id="3501663at2759"/>
<dbReference type="InterPro" id="IPR033932">
    <property type="entry name" value="YtcJ-like"/>
</dbReference>
<dbReference type="InParanoid" id="A0A2T2ZSR9"/>
<dbReference type="EMBL" id="KZ678771">
    <property type="protein sequence ID" value="PSR75410.1"/>
    <property type="molecule type" value="Genomic_DNA"/>
</dbReference>
<feature type="domain" description="Amidohydrolase 3" evidence="1">
    <location>
        <begin position="67"/>
        <end position="551"/>
    </location>
</feature>
<dbReference type="InterPro" id="IPR011059">
    <property type="entry name" value="Metal-dep_hydrolase_composite"/>
</dbReference>
<dbReference type="AlphaFoldDB" id="A0A2T2ZSR9"/>
<dbReference type="Gene3D" id="2.30.40.10">
    <property type="entry name" value="Urease, subunit C, domain 1"/>
    <property type="match status" value="1"/>
</dbReference>
<sequence length="555" mass="60283">MAAKETILANGRIFQPRGPSGKDQEASFATSLLIGADGTIKHINTCLDGSSQDETMQAARANGAAIHDLHGRTVLPGFFDGHVHLLLFGLSLQKVDLTPCSNIDEIRAAIKAFAAAHPELPRIMAKSWRHAQTPDGIHHRLLDDLDPRPIYVDSKDLHSVWANQAGIDELDETLHVKTIPSPPGGTIYRDADGTATGHFEEAVVFTMIWPWLSRISTLQERTAAIEQAIDAYNAQGYVGITELGMDREAWQCLVALKKRRPDLPIRLASYWFLTPSEDEANLRDQVRTIAGHARAWNAHTSPDLRVAGIKIVTDGIVDSCTAALAAPYSHNGTDARPVWTKEMLLPAVDEASQAGIQVAIHAIGDLAVRNAVDVIEAKVKPAQRPRIEHLELASAEDAARLGKLGITASVQPVHSDPAILRAWPRLIGEHRCARAFAYREFADGGATLALGSDAPTAPHAVAANCYVATTRRSAREPESETAFNVHFALGLCESIVAASRGSAYTCFMEDRTGSIEKGLNADLAVMDMVWDKQQLLQANVVETWFAGRKVFPTEA</sequence>
<protein>
    <submittedName>
        <fullName evidence="2">Amidohydrolase</fullName>
    </submittedName>
</protein>
<keyword evidence="2" id="KW-0378">Hydrolase</keyword>
<dbReference type="PANTHER" id="PTHR22642">
    <property type="entry name" value="IMIDAZOLONEPROPIONASE"/>
    <property type="match status" value="1"/>
</dbReference>
<dbReference type="PANTHER" id="PTHR22642:SF20">
    <property type="entry name" value="AMIDOHYDROLASE 3 DOMAIN-CONTAINING PROTEIN"/>
    <property type="match status" value="1"/>
</dbReference>
<evidence type="ECO:0000313" key="2">
    <source>
        <dbReference type="EMBL" id="PSR75410.1"/>
    </source>
</evidence>
<organism evidence="2 3">
    <name type="scientific">Coniella lustricola</name>
    <dbReference type="NCBI Taxonomy" id="2025994"/>
    <lineage>
        <taxon>Eukaryota</taxon>
        <taxon>Fungi</taxon>
        <taxon>Dikarya</taxon>
        <taxon>Ascomycota</taxon>
        <taxon>Pezizomycotina</taxon>
        <taxon>Sordariomycetes</taxon>
        <taxon>Sordariomycetidae</taxon>
        <taxon>Diaporthales</taxon>
        <taxon>Schizoparmaceae</taxon>
        <taxon>Coniella</taxon>
    </lineage>
</organism>
<proteinExistence type="predicted"/>
<dbReference type="InterPro" id="IPR013108">
    <property type="entry name" value="Amidohydro_3"/>
</dbReference>
<dbReference type="SUPFAM" id="SSF51338">
    <property type="entry name" value="Composite domain of metallo-dependent hydrolases"/>
    <property type="match status" value="1"/>
</dbReference>
<dbReference type="Gene3D" id="3.20.20.140">
    <property type="entry name" value="Metal-dependent hydrolases"/>
    <property type="match status" value="1"/>
</dbReference>
<keyword evidence="3" id="KW-1185">Reference proteome</keyword>
<evidence type="ECO:0000259" key="1">
    <source>
        <dbReference type="Pfam" id="PF07969"/>
    </source>
</evidence>
<dbReference type="Proteomes" id="UP000241462">
    <property type="component" value="Unassembled WGS sequence"/>
</dbReference>
<dbReference type="Gene3D" id="3.10.310.70">
    <property type="match status" value="1"/>
</dbReference>
<gene>
    <name evidence="2" type="ORF">BD289DRAFT_496828</name>
</gene>
<reference evidence="2 3" key="1">
    <citation type="journal article" date="2018" name="Mycol. Prog.">
        <title>Coniella lustricola, a new species from submerged detritus.</title>
        <authorList>
            <person name="Raudabaugh D.B."/>
            <person name="Iturriaga T."/>
            <person name="Carver A."/>
            <person name="Mondo S."/>
            <person name="Pangilinan J."/>
            <person name="Lipzen A."/>
            <person name="He G."/>
            <person name="Amirebrahimi M."/>
            <person name="Grigoriev I.V."/>
            <person name="Miller A.N."/>
        </authorList>
    </citation>
    <scope>NUCLEOTIDE SEQUENCE [LARGE SCALE GENOMIC DNA]</scope>
    <source>
        <strain evidence="2 3">B22-T-1</strain>
    </source>
</reference>
<dbReference type="CDD" id="cd01300">
    <property type="entry name" value="YtcJ_like"/>
    <property type="match status" value="1"/>
</dbReference>
<dbReference type="Pfam" id="PF07969">
    <property type="entry name" value="Amidohydro_3"/>
    <property type="match status" value="1"/>
</dbReference>